<dbReference type="EMBL" id="JAIWYP010000011">
    <property type="protein sequence ID" value="KAH3738870.1"/>
    <property type="molecule type" value="Genomic_DNA"/>
</dbReference>
<dbReference type="AlphaFoldDB" id="A0A9D4D568"/>
<proteinExistence type="predicted"/>
<organism evidence="1 2">
    <name type="scientific">Dreissena polymorpha</name>
    <name type="common">Zebra mussel</name>
    <name type="synonym">Mytilus polymorpha</name>
    <dbReference type="NCBI Taxonomy" id="45954"/>
    <lineage>
        <taxon>Eukaryota</taxon>
        <taxon>Metazoa</taxon>
        <taxon>Spiralia</taxon>
        <taxon>Lophotrochozoa</taxon>
        <taxon>Mollusca</taxon>
        <taxon>Bivalvia</taxon>
        <taxon>Autobranchia</taxon>
        <taxon>Heteroconchia</taxon>
        <taxon>Euheterodonta</taxon>
        <taxon>Imparidentia</taxon>
        <taxon>Neoheterodontei</taxon>
        <taxon>Myida</taxon>
        <taxon>Dreissenoidea</taxon>
        <taxon>Dreissenidae</taxon>
        <taxon>Dreissena</taxon>
    </lineage>
</organism>
<reference evidence="1" key="2">
    <citation type="submission" date="2020-11" db="EMBL/GenBank/DDBJ databases">
        <authorList>
            <person name="McCartney M.A."/>
            <person name="Auch B."/>
            <person name="Kono T."/>
            <person name="Mallez S."/>
            <person name="Becker A."/>
            <person name="Gohl D.M."/>
            <person name="Silverstein K.A.T."/>
            <person name="Koren S."/>
            <person name="Bechman K.B."/>
            <person name="Herman A."/>
            <person name="Abrahante J.E."/>
            <person name="Garbe J."/>
        </authorList>
    </citation>
    <scope>NUCLEOTIDE SEQUENCE</scope>
    <source>
        <strain evidence="1">Duluth1</strain>
        <tissue evidence="1">Whole animal</tissue>
    </source>
</reference>
<comment type="caution">
    <text evidence="1">The sequence shown here is derived from an EMBL/GenBank/DDBJ whole genome shotgun (WGS) entry which is preliminary data.</text>
</comment>
<evidence type="ECO:0000313" key="1">
    <source>
        <dbReference type="EMBL" id="KAH3738870.1"/>
    </source>
</evidence>
<reference evidence="1" key="1">
    <citation type="journal article" date="2019" name="bioRxiv">
        <title>The Genome of the Zebra Mussel, Dreissena polymorpha: A Resource for Invasive Species Research.</title>
        <authorList>
            <person name="McCartney M.A."/>
            <person name="Auch B."/>
            <person name="Kono T."/>
            <person name="Mallez S."/>
            <person name="Zhang Y."/>
            <person name="Obille A."/>
            <person name="Becker A."/>
            <person name="Abrahante J.E."/>
            <person name="Garbe J."/>
            <person name="Badalamenti J.P."/>
            <person name="Herman A."/>
            <person name="Mangelson H."/>
            <person name="Liachko I."/>
            <person name="Sullivan S."/>
            <person name="Sone E.D."/>
            <person name="Koren S."/>
            <person name="Silverstein K.A.T."/>
            <person name="Beckman K.B."/>
            <person name="Gohl D.M."/>
        </authorList>
    </citation>
    <scope>NUCLEOTIDE SEQUENCE</scope>
    <source>
        <strain evidence="1">Duluth1</strain>
        <tissue evidence="1">Whole animal</tissue>
    </source>
</reference>
<name>A0A9D4D568_DREPO</name>
<dbReference type="Proteomes" id="UP000828390">
    <property type="component" value="Unassembled WGS sequence"/>
</dbReference>
<accession>A0A9D4D568</accession>
<sequence>MSIFFRSGLPARNPTFAFSLTLNRKLLTVQARTFGADKADAVADMLCHRRTTADQHYDVSDQR</sequence>
<protein>
    <submittedName>
        <fullName evidence="1">Uncharacterized protein</fullName>
    </submittedName>
</protein>
<keyword evidence="2" id="KW-1185">Reference proteome</keyword>
<evidence type="ECO:0000313" key="2">
    <source>
        <dbReference type="Proteomes" id="UP000828390"/>
    </source>
</evidence>
<gene>
    <name evidence="1" type="ORF">DPMN_045513</name>
</gene>